<keyword evidence="4" id="KW-1185">Reference proteome</keyword>
<evidence type="ECO:0000259" key="2">
    <source>
        <dbReference type="Pfam" id="PF03466"/>
    </source>
</evidence>
<dbReference type="InterPro" id="IPR058163">
    <property type="entry name" value="LysR-type_TF_proteobact-type"/>
</dbReference>
<dbReference type="RefSeq" id="WP_189043431.1">
    <property type="nucleotide sequence ID" value="NZ_BMJQ01000002.1"/>
</dbReference>
<sequence length="253" mass="27680">MVGAGREFPHGADGRGVVGDAGQRLYDRIKPAFLDIGAAIEDLNAFRDAPVGTLRINAAKSAARLVLLPIVARFLATYPGVRVELTIDDALVDVVSEGFDAGVRFGEIIAGDMIATAIGPRQRSAVVATPAFFEQHPLPRVPQDLLGLPCIRYRFPSGAPYRWEFERDGTPIEIEVEGPLMLADWDMTIDAALAGAGVAYVFEGIAEPFLADRRLVRVLEDWCPAYPGFFLYYPSRRQLSAALRAFIEFARRG</sequence>
<comment type="caution">
    <text evidence="3">The sequence shown here is derived from an EMBL/GenBank/DDBJ whole genome shotgun (WGS) entry which is preliminary data.</text>
</comment>
<dbReference type="Proteomes" id="UP000646365">
    <property type="component" value="Unassembled WGS sequence"/>
</dbReference>
<name>A0A8J2YR50_9PROT</name>
<reference evidence="3" key="2">
    <citation type="submission" date="2020-09" db="EMBL/GenBank/DDBJ databases">
        <authorList>
            <person name="Sun Q."/>
            <person name="Zhou Y."/>
        </authorList>
    </citation>
    <scope>NUCLEOTIDE SEQUENCE</scope>
    <source>
        <strain evidence="3">CGMCC 1.15725</strain>
    </source>
</reference>
<dbReference type="SUPFAM" id="SSF53850">
    <property type="entry name" value="Periplasmic binding protein-like II"/>
    <property type="match status" value="1"/>
</dbReference>
<dbReference type="PANTHER" id="PTHR30537:SF1">
    <property type="entry name" value="HTH-TYPE TRANSCRIPTIONAL REGULATOR PGRR"/>
    <property type="match status" value="1"/>
</dbReference>
<dbReference type="InterPro" id="IPR005119">
    <property type="entry name" value="LysR_subst-bd"/>
</dbReference>
<gene>
    <name evidence="3" type="ORF">GCM10011611_11640</name>
</gene>
<dbReference type="PANTHER" id="PTHR30537">
    <property type="entry name" value="HTH-TYPE TRANSCRIPTIONAL REGULATOR"/>
    <property type="match status" value="1"/>
</dbReference>
<protein>
    <submittedName>
        <fullName evidence="3">LysR family transcriptional regulator</fullName>
    </submittedName>
</protein>
<dbReference type="AlphaFoldDB" id="A0A8J2YR50"/>
<dbReference type="EMBL" id="BMJQ01000002">
    <property type="protein sequence ID" value="GGF07840.1"/>
    <property type="molecule type" value="Genomic_DNA"/>
</dbReference>
<dbReference type="GO" id="GO:0003700">
    <property type="term" value="F:DNA-binding transcription factor activity"/>
    <property type="evidence" value="ECO:0007669"/>
    <property type="project" value="TreeGrafter"/>
</dbReference>
<dbReference type="CDD" id="cd08474">
    <property type="entry name" value="PBP2_CrgA_like_5"/>
    <property type="match status" value="1"/>
</dbReference>
<proteinExistence type="inferred from homology"/>
<dbReference type="GO" id="GO:0006351">
    <property type="term" value="P:DNA-templated transcription"/>
    <property type="evidence" value="ECO:0007669"/>
    <property type="project" value="TreeGrafter"/>
</dbReference>
<accession>A0A8J2YR50</accession>
<reference evidence="3" key="1">
    <citation type="journal article" date="2014" name="Int. J. Syst. Evol. Microbiol.">
        <title>Complete genome sequence of Corynebacterium casei LMG S-19264T (=DSM 44701T), isolated from a smear-ripened cheese.</title>
        <authorList>
            <consortium name="US DOE Joint Genome Institute (JGI-PGF)"/>
            <person name="Walter F."/>
            <person name="Albersmeier A."/>
            <person name="Kalinowski J."/>
            <person name="Ruckert C."/>
        </authorList>
    </citation>
    <scope>NUCLEOTIDE SEQUENCE</scope>
    <source>
        <strain evidence="3">CGMCC 1.15725</strain>
    </source>
</reference>
<organism evidence="3 4">
    <name type="scientific">Aliidongia dinghuensis</name>
    <dbReference type="NCBI Taxonomy" id="1867774"/>
    <lineage>
        <taxon>Bacteria</taxon>
        <taxon>Pseudomonadati</taxon>
        <taxon>Pseudomonadota</taxon>
        <taxon>Alphaproteobacteria</taxon>
        <taxon>Rhodospirillales</taxon>
        <taxon>Dongiaceae</taxon>
        <taxon>Aliidongia</taxon>
    </lineage>
</organism>
<dbReference type="GO" id="GO:0043565">
    <property type="term" value="F:sequence-specific DNA binding"/>
    <property type="evidence" value="ECO:0007669"/>
    <property type="project" value="TreeGrafter"/>
</dbReference>
<evidence type="ECO:0000256" key="1">
    <source>
        <dbReference type="ARBA" id="ARBA00009437"/>
    </source>
</evidence>
<evidence type="ECO:0000313" key="3">
    <source>
        <dbReference type="EMBL" id="GGF07840.1"/>
    </source>
</evidence>
<comment type="similarity">
    <text evidence="1">Belongs to the LysR transcriptional regulatory family.</text>
</comment>
<feature type="domain" description="LysR substrate-binding" evidence="2">
    <location>
        <begin position="49"/>
        <end position="252"/>
    </location>
</feature>
<evidence type="ECO:0000313" key="4">
    <source>
        <dbReference type="Proteomes" id="UP000646365"/>
    </source>
</evidence>
<dbReference type="Pfam" id="PF03466">
    <property type="entry name" value="LysR_substrate"/>
    <property type="match status" value="1"/>
</dbReference>
<dbReference type="Gene3D" id="3.40.190.290">
    <property type="match status" value="1"/>
</dbReference>